<keyword evidence="8 11" id="KW-0472">Membrane</keyword>
<feature type="compositionally biased region" description="Gly residues" evidence="10">
    <location>
        <begin position="113"/>
        <end position="129"/>
    </location>
</feature>
<feature type="region of interest" description="Disordered" evidence="10">
    <location>
        <begin position="108"/>
        <end position="138"/>
    </location>
</feature>
<feature type="compositionally biased region" description="Low complexity" evidence="10">
    <location>
        <begin position="183"/>
        <end position="215"/>
    </location>
</feature>
<dbReference type="Pfam" id="PF00999">
    <property type="entry name" value="Na_H_Exchanger"/>
    <property type="match status" value="1"/>
</dbReference>
<evidence type="ECO:0000256" key="8">
    <source>
        <dbReference type="ARBA" id="ARBA00023136"/>
    </source>
</evidence>
<feature type="transmembrane region" description="Helical" evidence="11">
    <location>
        <begin position="677"/>
        <end position="697"/>
    </location>
</feature>
<evidence type="ECO:0000256" key="9">
    <source>
        <dbReference type="ARBA" id="ARBA00023201"/>
    </source>
</evidence>
<dbReference type="PANTHER" id="PTHR43562">
    <property type="entry name" value="NAPA-TYPE SODIUM/HYDROGEN ANTIPORTER"/>
    <property type="match status" value="1"/>
</dbReference>
<evidence type="ECO:0000256" key="3">
    <source>
        <dbReference type="ARBA" id="ARBA00022449"/>
    </source>
</evidence>
<feature type="transmembrane region" description="Helical" evidence="11">
    <location>
        <begin position="536"/>
        <end position="555"/>
    </location>
</feature>
<protein>
    <recommendedName>
        <fullName evidence="13">Cation/H+ exchanger transmembrane domain-containing protein</fullName>
    </recommendedName>
</protein>
<feature type="transmembrane region" description="Helical" evidence="11">
    <location>
        <begin position="482"/>
        <end position="503"/>
    </location>
</feature>
<evidence type="ECO:0000256" key="2">
    <source>
        <dbReference type="ARBA" id="ARBA00022448"/>
    </source>
</evidence>
<feature type="transmembrane region" description="Helical" evidence="11">
    <location>
        <begin position="386"/>
        <end position="407"/>
    </location>
</feature>
<accession>A0A7S4VPS8</accession>
<dbReference type="AlphaFoldDB" id="A0A7S4VPS8"/>
<keyword evidence="4 11" id="KW-0812">Transmembrane</keyword>
<evidence type="ECO:0000313" key="14">
    <source>
        <dbReference type="EMBL" id="CAE4658200.1"/>
    </source>
</evidence>
<gene>
    <name evidence="14" type="ORF">AMON00008_LOCUS57989</name>
</gene>
<feature type="transmembrane region" description="Helical" evidence="11">
    <location>
        <begin position="592"/>
        <end position="609"/>
    </location>
</feature>
<feature type="compositionally biased region" description="Acidic residues" evidence="10">
    <location>
        <begin position="288"/>
        <end position="301"/>
    </location>
</feature>
<feature type="compositionally biased region" description="Low complexity" evidence="10">
    <location>
        <begin position="223"/>
        <end position="244"/>
    </location>
</feature>
<feature type="domain" description="Cation/H+ exchanger transmembrane" evidence="13">
    <location>
        <begin position="355"/>
        <end position="697"/>
    </location>
</feature>
<keyword evidence="5 11" id="KW-1133">Transmembrane helix</keyword>
<feature type="region of interest" description="Disordered" evidence="10">
    <location>
        <begin position="286"/>
        <end position="325"/>
    </location>
</feature>
<proteinExistence type="predicted"/>
<feature type="region of interest" description="Disordered" evidence="10">
    <location>
        <begin position="176"/>
        <end position="247"/>
    </location>
</feature>
<keyword evidence="3" id="KW-0050">Antiport</keyword>
<dbReference type="GO" id="GO:0016020">
    <property type="term" value="C:membrane"/>
    <property type="evidence" value="ECO:0007669"/>
    <property type="project" value="UniProtKB-SubCell"/>
</dbReference>
<feature type="signal peptide" evidence="12">
    <location>
        <begin position="1"/>
        <end position="22"/>
    </location>
</feature>
<dbReference type="InterPro" id="IPR006153">
    <property type="entry name" value="Cation/H_exchanger_TM"/>
</dbReference>
<evidence type="ECO:0000256" key="7">
    <source>
        <dbReference type="ARBA" id="ARBA00023065"/>
    </source>
</evidence>
<evidence type="ECO:0000256" key="5">
    <source>
        <dbReference type="ARBA" id="ARBA00022989"/>
    </source>
</evidence>
<evidence type="ECO:0000259" key="13">
    <source>
        <dbReference type="Pfam" id="PF00999"/>
    </source>
</evidence>
<evidence type="ECO:0000256" key="11">
    <source>
        <dbReference type="SAM" id="Phobius"/>
    </source>
</evidence>
<keyword evidence="6" id="KW-0915">Sodium</keyword>
<feature type="chain" id="PRO_5031546253" description="Cation/H+ exchanger transmembrane domain-containing protein" evidence="12">
    <location>
        <begin position="23"/>
        <end position="824"/>
    </location>
</feature>
<name>A0A7S4VPS8_9DINO</name>
<dbReference type="InterPro" id="IPR038770">
    <property type="entry name" value="Na+/solute_symporter_sf"/>
</dbReference>
<keyword evidence="12" id="KW-0732">Signal</keyword>
<evidence type="ECO:0000256" key="12">
    <source>
        <dbReference type="SAM" id="SignalP"/>
    </source>
</evidence>
<dbReference type="Gene3D" id="1.20.1530.20">
    <property type="match status" value="1"/>
</dbReference>
<sequence length="824" mass="87115">MGGASSFYAMLAICGFLSAAWSATKISKLIGISSIVLEIAVGVALGPRVLGLINDEYAQCEHQRNADCLAPADLYDRIRDGLPLGETLGRIANMDYCDLHAYLEKEGRSGHTSGHGGGDGHGVPPGHGEGWPDPIHRNPCKDGTHAGLYTWSMTLGNGSLARYHCMNGTLVSTDLIHPDSSGDGHQSSSLQSSTDTMTTTQAASSTSPASVSRSGGSIGGSSSGTTVSRAAVTTPASTTRAPATSMGPVVATTAMPMTTPGVVAGTTQAAGAAQADLGISDVNASEANETEDNETYSDDSDLAGGLVASAPAPAESGARRLSGGGGGGAKYGTYRQCLEKSCEADVSHHCSLTPDVFTLIGHAGVALMIFESGMHFDFEKARQVGIPACIVAVIGTILPLATGSLLVLAFGKPFVPDGVAAGTALAPTSVGISLRLLGEAGVLQESFGQAIITAAFVDDILSLVLFNVLFSLGGDFDVVTTVVYPIVGIAFMAGAMVAAVKFWPTVIDERLLPMIPDERDDLATGLNRIRLTKDEVLFLVMIILLVLYALITHLLGTHLWGCFMAGMSFACLHPVGHAHHVWVKQTKRMTTWMVRIFFACTVAFSIPVADLMSLNAFLKGSLMGIGPCILTKVSCALFMGPPRFVIGWAMVGRAEFAYLIAQMAAAANMIDEETFSICIWALLYATIFAPFVFRYLLNNYIKQYGLGDKAADAEAAVEDSGDRHAEDKRAFKVNFEGNDERLRDLEDIDLRDANRDAPELEVMGNNSSGPESDAYEIPAKSILKPKGVERVRKGQVDKGGIWPGAEPKVNGFLCCLFFKRIIEH</sequence>
<dbReference type="GO" id="GO:0015297">
    <property type="term" value="F:antiporter activity"/>
    <property type="evidence" value="ECO:0007669"/>
    <property type="project" value="UniProtKB-KW"/>
</dbReference>
<organism evidence="14">
    <name type="scientific">Alexandrium monilatum</name>
    <dbReference type="NCBI Taxonomy" id="311494"/>
    <lineage>
        <taxon>Eukaryota</taxon>
        <taxon>Sar</taxon>
        <taxon>Alveolata</taxon>
        <taxon>Dinophyceae</taxon>
        <taxon>Gonyaulacales</taxon>
        <taxon>Pyrocystaceae</taxon>
        <taxon>Alexandrium</taxon>
    </lineage>
</organism>
<evidence type="ECO:0000256" key="4">
    <source>
        <dbReference type="ARBA" id="ARBA00022692"/>
    </source>
</evidence>
<comment type="subcellular location">
    <subcellularLocation>
        <location evidence="1">Membrane</location>
        <topology evidence="1">Multi-pass membrane protein</topology>
    </subcellularLocation>
</comment>
<dbReference type="GO" id="GO:0006814">
    <property type="term" value="P:sodium ion transport"/>
    <property type="evidence" value="ECO:0007669"/>
    <property type="project" value="UniProtKB-KW"/>
</dbReference>
<evidence type="ECO:0000256" key="6">
    <source>
        <dbReference type="ARBA" id="ARBA00023053"/>
    </source>
</evidence>
<keyword evidence="9" id="KW-0739">Sodium transport</keyword>
<evidence type="ECO:0000256" key="10">
    <source>
        <dbReference type="SAM" id="MobiDB-lite"/>
    </source>
</evidence>
<dbReference type="PANTHER" id="PTHR43562:SF3">
    <property type="entry name" value="SODIUM ION_PROTON EXCHANGER (EUROFUNG)"/>
    <property type="match status" value="1"/>
</dbReference>
<reference evidence="14" key="1">
    <citation type="submission" date="2021-01" db="EMBL/GenBank/DDBJ databases">
        <authorList>
            <person name="Corre E."/>
            <person name="Pelletier E."/>
            <person name="Niang G."/>
            <person name="Scheremetjew M."/>
            <person name="Finn R."/>
            <person name="Kale V."/>
            <person name="Holt S."/>
            <person name="Cochrane G."/>
            <person name="Meng A."/>
            <person name="Brown T."/>
            <person name="Cohen L."/>
        </authorList>
    </citation>
    <scope>NUCLEOTIDE SEQUENCE</scope>
    <source>
        <strain evidence="14">CCMP3105</strain>
    </source>
</reference>
<evidence type="ECO:0000256" key="1">
    <source>
        <dbReference type="ARBA" id="ARBA00004141"/>
    </source>
</evidence>
<dbReference type="EMBL" id="HBNR01081112">
    <property type="protein sequence ID" value="CAE4658200.1"/>
    <property type="molecule type" value="Transcribed_RNA"/>
</dbReference>
<keyword evidence="7" id="KW-0406">Ion transport</keyword>
<keyword evidence="2" id="KW-0813">Transport</keyword>
<dbReference type="GO" id="GO:1902600">
    <property type="term" value="P:proton transmembrane transport"/>
    <property type="evidence" value="ECO:0007669"/>
    <property type="project" value="InterPro"/>
</dbReference>